<accession>A0A3B0YRQ0</accession>
<name>A0A3B0YRQ0_9ZZZZ</name>
<keyword evidence="1" id="KW-1133">Transmembrane helix</keyword>
<evidence type="ECO:0000256" key="1">
    <source>
        <dbReference type="SAM" id="Phobius"/>
    </source>
</evidence>
<proteinExistence type="predicted"/>
<sequence>MKILRDITIILIITFGALIFIEIALRMVFPDKVEKEINLNELAYVYNPNSIISLKPNITKDFKNSDVNGGQVITWKTNSLGYRGDEIGPKENYRIIVYGDSNVQARFSELKNTYPKKLENFLSRKIKKVEVINGGLVGAGPDQSLIRFIDDVDVIKPDLIILHIYADNDYGDIIRNRLFELSQSGDLVKTSLPVKRDQKISPAEPNVTNYLNSLFITRAIMKLLAPDESSLSREDKASNRLKIYEQECKLEYLNYENGAEMSTSHFADHYDFDLATNPDSDSAKVKVLLMKRTLERFKIESAKRNIKLVVVVQPSSIDTIMSGRLVSREELSNYNKYNYKNLTNPIKTICKALELYCVHLIDGFLINSPETLYLKNDNHWNNAGQELSAKLTTDYIVVNEIIK</sequence>
<keyword evidence="1" id="KW-0472">Membrane</keyword>
<keyword evidence="1" id="KW-0812">Transmembrane</keyword>
<dbReference type="InterPro" id="IPR036514">
    <property type="entry name" value="SGNH_hydro_sf"/>
</dbReference>
<dbReference type="EMBL" id="UOFL01000023">
    <property type="protein sequence ID" value="VAW71534.1"/>
    <property type="molecule type" value="Genomic_DNA"/>
</dbReference>
<evidence type="ECO:0000313" key="2">
    <source>
        <dbReference type="EMBL" id="VAW71534.1"/>
    </source>
</evidence>
<dbReference type="AlphaFoldDB" id="A0A3B0YRQ0"/>
<feature type="transmembrane region" description="Helical" evidence="1">
    <location>
        <begin position="7"/>
        <end position="29"/>
    </location>
</feature>
<gene>
    <name evidence="2" type="ORF">MNBD_GAMMA12-3556</name>
</gene>
<dbReference type="SUPFAM" id="SSF52266">
    <property type="entry name" value="SGNH hydrolase"/>
    <property type="match status" value="1"/>
</dbReference>
<evidence type="ECO:0008006" key="3">
    <source>
        <dbReference type="Google" id="ProtNLM"/>
    </source>
</evidence>
<dbReference type="Gene3D" id="3.40.50.1110">
    <property type="entry name" value="SGNH hydrolase"/>
    <property type="match status" value="1"/>
</dbReference>
<organism evidence="2">
    <name type="scientific">hydrothermal vent metagenome</name>
    <dbReference type="NCBI Taxonomy" id="652676"/>
    <lineage>
        <taxon>unclassified sequences</taxon>
        <taxon>metagenomes</taxon>
        <taxon>ecological metagenomes</taxon>
    </lineage>
</organism>
<protein>
    <recommendedName>
        <fullName evidence="3">AlgX/AlgJ SGNH hydrolase-like domain-containing protein</fullName>
    </recommendedName>
</protein>
<reference evidence="2" key="1">
    <citation type="submission" date="2018-06" db="EMBL/GenBank/DDBJ databases">
        <authorList>
            <person name="Zhirakovskaya E."/>
        </authorList>
    </citation>
    <scope>NUCLEOTIDE SEQUENCE</scope>
</reference>